<dbReference type="Proteomes" id="UP000009168">
    <property type="component" value="Unassembled WGS sequence"/>
</dbReference>
<keyword evidence="3" id="KW-1185">Reference proteome</keyword>
<reference evidence="3" key="1">
    <citation type="journal article" date="2006" name="PLoS Biol.">
        <title>Macronuclear genome sequence of the ciliate Tetrahymena thermophila, a model eukaryote.</title>
        <authorList>
            <person name="Eisen J.A."/>
            <person name="Coyne R.S."/>
            <person name="Wu M."/>
            <person name="Wu D."/>
            <person name="Thiagarajan M."/>
            <person name="Wortman J.R."/>
            <person name="Badger J.H."/>
            <person name="Ren Q."/>
            <person name="Amedeo P."/>
            <person name="Jones K.M."/>
            <person name="Tallon L.J."/>
            <person name="Delcher A.L."/>
            <person name="Salzberg S.L."/>
            <person name="Silva J.C."/>
            <person name="Haas B.J."/>
            <person name="Majoros W.H."/>
            <person name="Farzad M."/>
            <person name="Carlton J.M."/>
            <person name="Smith R.K. Jr."/>
            <person name="Garg J."/>
            <person name="Pearlman R.E."/>
            <person name="Karrer K.M."/>
            <person name="Sun L."/>
            <person name="Manning G."/>
            <person name="Elde N.C."/>
            <person name="Turkewitz A.P."/>
            <person name="Asai D.J."/>
            <person name="Wilkes D.E."/>
            <person name="Wang Y."/>
            <person name="Cai H."/>
            <person name="Collins K."/>
            <person name="Stewart B.A."/>
            <person name="Lee S.R."/>
            <person name="Wilamowska K."/>
            <person name="Weinberg Z."/>
            <person name="Ruzzo W.L."/>
            <person name="Wloga D."/>
            <person name="Gaertig J."/>
            <person name="Frankel J."/>
            <person name="Tsao C.-C."/>
            <person name="Gorovsky M.A."/>
            <person name="Keeling P.J."/>
            <person name="Waller R.F."/>
            <person name="Patron N.J."/>
            <person name="Cherry J.M."/>
            <person name="Stover N.A."/>
            <person name="Krieger C.J."/>
            <person name="del Toro C."/>
            <person name="Ryder H.F."/>
            <person name="Williamson S.C."/>
            <person name="Barbeau R.A."/>
            <person name="Hamilton E.P."/>
            <person name="Orias E."/>
        </authorList>
    </citation>
    <scope>NUCLEOTIDE SEQUENCE [LARGE SCALE GENOMIC DNA]</scope>
    <source>
        <strain evidence="3">SB210</strain>
    </source>
</reference>
<dbReference type="InParanoid" id="Q22TA2"/>
<sequence>MSLLKYDLFSSKFYMNVGGQQIRKGTVFGILLSLLIIGLASAYFIYILYQYFTNGIEPNYREQSFITQQKIDIELNNNLVGFRFEYDVNKSIQQLEAQQNKTYFVFIALFFYTDNDFYQNIPLDIIECTDENLAGFYCLDYSKIANYTLTLSTNDNIQSQIQVFSYGCLDLDQLKTTIPDNCATQPEIDSIVNGLNAGQRMKFYTSQYNVTSQQKQINYRNAFVYTVANQYILSTFRTQKQVTSIKEGFFVQSQTKFSSPIQYELQNQVLDRQYALTQVGEGPFIQISVEMDEIVQQIQVQYSTLPSVLAQVNSTIAALMLIGIIGKQFSQNSLRNDFQMILLKNVFQEKYFEILNINKLLNAQNFEQRNQTYQKNLSQQQIEENLERLEKDDNYSISIPTNSYKFKQEIQIKNQPEFSNALKQYEISQDEIKQTDNSLSIRQPNYLETEQCQKNILVEKIQKAERFFMKKEESDQYQNDTICNNLELLHSTSRSMNEKNKIQNITLLNMLQNSPVVQKNNYSGDFTPNKFKNKNSEQKSDANKHYSLKFVALKDKNMANKIQKIIFKTKFCKKQEFLKSQGLSKQSIKIIESQIDKDLDILELYQDIIFLKKAIMILFTTDQLAAIRLIGCSSSFLDSDIIDFETQKDISHYEKQFAISLSDELQYKYVNKFLKRCQESESIDQLDEKILTSMYKQKVS</sequence>
<proteinExistence type="predicted"/>
<gene>
    <name evidence="2" type="ORF">TTHERM_00181140</name>
</gene>
<dbReference type="EMBL" id="GG662840">
    <property type="protein sequence ID" value="EAR88536.2"/>
    <property type="molecule type" value="Genomic_DNA"/>
</dbReference>
<feature type="transmembrane region" description="Helical" evidence="1">
    <location>
        <begin position="27"/>
        <end position="49"/>
    </location>
</feature>
<evidence type="ECO:0000313" key="3">
    <source>
        <dbReference type="Proteomes" id="UP000009168"/>
    </source>
</evidence>
<dbReference type="KEGG" id="tet:TTHERM_00181140"/>
<keyword evidence="1" id="KW-0472">Membrane</keyword>
<keyword evidence="1" id="KW-0812">Transmembrane</keyword>
<evidence type="ECO:0000256" key="1">
    <source>
        <dbReference type="SAM" id="Phobius"/>
    </source>
</evidence>
<dbReference type="OrthoDB" id="302623at2759"/>
<keyword evidence="1" id="KW-1133">Transmembrane helix</keyword>
<dbReference type="AlphaFoldDB" id="Q22TA2"/>
<dbReference type="HOGENOM" id="CLU_013044_1_0_1"/>
<protein>
    <submittedName>
        <fullName evidence="2">AMP-binding enzyme family protein</fullName>
    </submittedName>
</protein>
<name>Q22TA2_TETTS</name>
<dbReference type="RefSeq" id="XP_001008781.2">
    <property type="nucleotide sequence ID" value="XM_001008781.2"/>
</dbReference>
<dbReference type="GeneID" id="7827317"/>
<accession>Q22TA2</accession>
<organism evidence="2 3">
    <name type="scientific">Tetrahymena thermophila (strain SB210)</name>
    <dbReference type="NCBI Taxonomy" id="312017"/>
    <lineage>
        <taxon>Eukaryota</taxon>
        <taxon>Sar</taxon>
        <taxon>Alveolata</taxon>
        <taxon>Ciliophora</taxon>
        <taxon>Intramacronucleata</taxon>
        <taxon>Oligohymenophorea</taxon>
        <taxon>Hymenostomatida</taxon>
        <taxon>Tetrahymenina</taxon>
        <taxon>Tetrahymenidae</taxon>
        <taxon>Tetrahymena</taxon>
    </lineage>
</organism>
<evidence type="ECO:0000313" key="2">
    <source>
        <dbReference type="EMBL" id="EAR88536.2"/>
    </source>
</evidence>